<dbReference type="RefSeq" id="WP_083386772.1">
    <property type="nucleotide sequence ID" value="NZ_FNWO01000011.1"/>
</dbReference>
<evidence type="ECO:0000256" key="3">
    <source>
        <dbReference type="SAM" id="Coils"/>
    </source>
</evidence>
<dbReference type="Proteomes" id="UP000182983">
    <property type="component" value="Unassembled WGS sequence"/>
</dbReference>
<evidence type="ECO:0000256" key="1">
    <source>
        <dbReference type="ARBA" id="ARBA00012528"/>
    </source>
</evidence>
<feature type="domain" description="GGDEF" evidence="4">
    <location>
        <begin position="211"/>
        <end position="346"/>
    </location>
</feature>
<organism evidence="5 6">
    <name type="scientific">Magnetospirillum fulvum</name>
    <name type="common">Rhodospirillum fulvum</name>
    <dbReference type="NCBI Taxonomy" id="1082"/>
    <lineage>
        <taxon>Bacteria</taxon>
        <taxon>Pseudomonadati</taxon>
        <taxon>Pseudomonadota</taxon>
        <taxon>Alphaproteobacteria</taxon>
        <taxon>Rhodospirillales</taxon>
        <taxon>Rhodospirillaceae</taxon>
        <taxon>Magnetospirillum</taxon>
    </lineage>
</organism>
<keyword evidence="3" id="KW-0175">Coiled coil</keyword>
<keyword evidence="6" id="KW-1185">Reference proteome</keyword>
<protein>
    <recommendedName>
        <fullName evidence="1">diguanylate cyclase</fullName>
        <ecNumber evidence="1">2.7.7.65</ecNumber>
    </recommendedName>
</protein>
<dbReference type="PANTHER" id="PTHR45138:SF9">
    <property type="entry name" value="DIGUANYLATE CYCLASE DGCM-RELATED"/>
    <property type="match status" value="1"/>
</dbReference>
<dbReference type="AlphaFoldDB" id="A0A1H6INA3"/>
<dbReference type="GO" id="GO:1902201">
    <property type="term" value="P:negative regulation of bacterial-type flagellum-dependent cell motility"/>
    <property type="evidence" value="ECO:0007669"/>
    <property type="project" value="TreeGrafter"/>
</dbReference>
<evidence type="ECO:0000256" key="2">
    <source>
        <dbReference type="ARBA" id="ARBA00034247"/>
    </source>
</evidence>
<dbReference type="SUPFAM" id="SSF55073">
    <property type="entry name" value="Nucleotide cyclase"/>
    <property type="match status" value="1"/>
</dbReference>
<comment type="catalytic activity">
    <reaction evidence="2">
        <text>2 GTP = 3',3'-c-di-GMP + 2 diphosphate</text>
        <dbReference type="Rhea" id="RHEA:24898"/>
        <dbReference type="ChEBI" id="CHEBI:33019"/>
        <dbReference type="ChEBI" id="CHEBI:37565"/>
        <dbReference type="ChEBI" id="CHEBI:58805"/>
        <dbReference type="EC" id="2.7.7.65"/>
    </reaction>
</comment>
<evidence type="ECO:0000313" key="5">
    <source>
        <dbReference type="EMBL" id="SEH48942.1"/>
    </source>
</evidence>
<dbReference type="FunFam" id="3.30.70.270:FF:000001">
    <property type="entry name" value="Diguanylate cyclase domain protein"/>
    <property type="match status" value="1"/>
</dbReference>
<evidence type="ECO:0000259" key="4">
    <source>
        <dbReference type="PROSITE" id="PS50887"/>
    </source>
</evidence>
<evidence type="ECO:0000313" key="6">
    <source>
        <dbReference type="Proteomes" id="UP000182983"/>
    </source>
</evidence>
<dbReference type="EMBL" id="FNWO01000011">
    <property type="protein sequence ID" value="SEH48942.1"/>
    <property type="molecule type" value="Genomic_DNA"/>
</dbReference>
<dbReference type="InterPro" id="IPR029787">
    <property type="entry name" value="Nucleotide_cyclase"/>
</dbReference>
<dbReference type="Pfam" id="PF00990">
    <property type="entry name" value="GGDEF"/>
    <property type="match status" value="1"/>
</dbReference>
<dbReference type="GO" id="GO:0043709">
    <property type="term" value="P:cell adhesion involved in single-species biofilm formation"/>
    <property type="evidence" value="ECO:0007669"/>
    <property type="project" value="TreeGrafter"/>
</dbReference>
<dbReference type="OrthoDB" id="9812260at2"/>
<gene>
    <name evidence="5" type="ORF">SAMN04244559_02585</name>
</gene>
<sequence>MADYRNPDPIDIALHCARAALGMMERHRVPPHPENFSIWYAYVSGRNPDLTQAIDEILRTGTGFSAEINDTLYERFAAFTPEKAELREVGQRVEDAVGRMLEYLSHASQGTTKYGIALETFSGCLNTDAPAPSEINGAIAAVLTETRTMADLNRQLERRLASSGREIRQLRDALDSLQREASTDALTQIANRKTFDAVLSLAVREAESSRRPLSLLMIDVDHFKSFNDTYGHPLGDQILKLIGRSLIETIQAKDTAARYGGEEFAVILPETELDTAISIANDIRLRVAGRRVTNRRTGETLGQVTLSAGAAQFSPGESITSLVHRADEALYLAKREGRNRVMSQRDLPQDGI</sequence>
<name>A0A1H6INA3_MAGFU</name>
<dbReference type="Gene3D" id="3.30.70.270">
    <property type="match status" value="1"/>
</dbReference>
<dbReference type="GO" id="GO:0052621">
    <property type="term" value="F:diguanylate cyclase activity"/>
    <property type="evidence" value="ECO:0007669"/>
    <property type="project" value="UniProtKB-EC"/>
</dbReference>
<feature type="coiled-coil region" evidence="3">
    <location>
        <begin position="153"/>
        <end position="180"/>
    </location>
</feature>
<reference evidence="6" key="1">
    <citation type="submission" date="2016-10" db="EMBL/GenBank/DDBJ databases">
        <authorList>
            <person name="Varghese N."/>
            <person name="Submissions S."/>
        </authorList>
    </citation>
    <scope>NUCLEOTIDE SEQUENCE [LARGE SCALE GENOMIC DNA]</scope>
    <source>
        <strain evidence="6">DSM 13234</strain>
    </source>
</reference>
<dbReference type="NCBIfam" id="TIGR00254">
    <property type="entry name" value="GGDEF"/>
    <property type="match status" value="1"/>
</dbReference>
<dbReference type="EC" id="2.7.7.65" evidence="1"/>
<dbReference type="InterPro" id="IPR050469">
    <property type="entry name" value="Diguanylate_Cyclase"/>
</dbReference>
<proteinExistence type="predicted"/>
<dbReference type="PANTHER" id="PTHR45138">
    <property type="entry name" value="REGULATORY COMPONENTS OF SENSORY TRANSDUCTION SYSTEM"/>
    <property type="match status" value="1"/>
</dbReference>
<dbReference type="SMART" id="SM00267">
    <property type="entry name" value="GGDEF"/>
    <property type="match status" value="1"/>
</dbReference>
<dbReference type="GO" id="GO:0005886">
    <property type="term" value="C:plasma membrane"/>
    <property type="evidence" value="ECO:0007669"/>
    <property type="project" value="TreeGrafter"/>
</dbReference>
<dbReference type="PROSITE" id="PS50887">
    <property type="entry name" value="GGDEF"/>
    <property type="match status" value="1"/>
</dbReference>
<dbReference type="CDD" id="cd01949">
    <property type="entry name" value="GGDEF"/>
    <property type="match status" value="1"/>
</dbReference>
<dbReference type="InterPro" id="IPR000160">
    <property type="entry name" value="GGDEF_dom"/>
</dbReference>
<accession>A0A1H6INA3</accession>
<dbReference type="InterPro" id="IPR043128">
    <property type="entry name" value="Rev_trsase/Diguanyl_cyclase"/>
</dbReference>